<dbReference type="InterPro" id="IPR004764">
    <property type="entry name" value="MdtF-like"/>
</dbReference>
<dbReference type="PANTHER" id="PTHR32063:SF13">
    <property type="entry name" value="MULTIDRUG EFFLUX PUMP SUBUNIT ACRB-RELATED"/>
    <property type="match status" value="1"/>
</dbReference>
<dbReference type="Gene3D" id="3.30.70.1320">
    <property type="entry name" value="Multidrug efflux transporter AcrB pore domain like"/>
    <property type="match status" value="1"/>
</dbReference>
<keyword evidence="5 9" id="KW-0997">Cell inner membrane</keyword>
<evidence type="ECO:0000256" key="5">
    <source>
        <dbReference type="ARBA" id="ARBA00022519"/>
    </source>
</evidence>
<feature type="transmembrane region" description="Helical" evidence="9">
    <location>
        <begin position="920"/>
        <end position="943"/>
    </location>
</feature>
<comment type="caution">
    <text evidence="9">Lacks conserved residue(s) required for the propagation of feature annotation.</text>
</comment>
<organism evidence="10">
    <name type="scientific">Candidatus Nitricoxidivorans perseverans</name>
    <dbReference type="NCBI Taxonomy" id="2975601"/>
    <lineage>
        <taxon>Bacteria</taxon>
        <taxon>Pseudomonadati</taxon>
        <taxon>Pseudomonadota</taxon>
        <taxon>Betaproteobacteria</taxon>
        <taxon>Nitrosomonadales</taxon>
        <taxon>Sterolibacteriaceae</taxon>
        <taxon>Candidatus Nitricoxidivorans</taxon>
    </lineage>
</organism>
<proteinExistence type="inferred from homology"/>
<protein>
    <recommendedName>
        <fullName evidence="9">Efflux pump membrane transporter</fullName>
    </recommendedName>
</protein>
<dbReference type="GO" id="GO:0005886">
    <property type="term" value="C:plasma membrane"/>
    <property type="evidence" value="ECO:0007669"/>
    <property type="project" value="UniProtKB-SubCell"/>
</dbReference>
<dbReference type="GO" id="GO:0015562">
    <property type="term" value="F:efflux transmembrane transporter activity"/>
    <property type="evidence" value="ECO:0007669"/>
    <property type="project" value="InterPro"/>
</dbReference>
<feature type="transmembrane region" description="Helical" evidence="9">
    <location>
        <begin position="469"/>
        <end position="496"/>
    </location>
</feature>
<evidence type="ECO:0000256" key="7">
    <source>
        <dbReference type="ARBA" id="ARBA00022989"/>
    </source>
</evidence>
<dbReference type="SUPFAM" id="SSF82693">
    <property type="entry name" value="Multidrug efflux transporter AcrB pore domain, PN1, PN2, PC1 and PC2 subdomains"/>
    <property type="match status" value="3"/>
</dbReference>
<dbReference type="AlphaFoldDB" id="A0AA49FNA8"/>
<name>A0AA49FNA8_9PROT</name>
<feature type="transmembrane region" description="Helical" evidence="9">
    <location>
        <begin position="894"/>
        <end position="914"/>
    </location>
</feature>
<dbReference type="SUPFAM" id="SSF82866">
    <property type="entry name" value="Multidrug efflux transporter AcrB transmembrane domain"/>
    <property type="match status" value="2"/>
</dbReference>
<dbReference type="InterPro" id="IPR001036">
    <property type="entry name" value="Acrflvin-R"/>
</dbReference>
<keyword evidence="8 9" id="KW-0472">Membrane</keyword>
<evidence type="ECO:0000256" key="6">
    <source>
        <dbReference type="ARBA" id="ARBA00022692"/>
    </source>
</evidence>
<evidence type="ECO:0000256" key="1">
    <source>
        <dbReference type="ARBA" id="ARBA00004429"/>
    </source>
</evidence>
<evidence type="ECO:0000313" key="10">
    <source>
        <dbReference type="EMBL" id="WIM07053.1"/>
    </source>
</evidence>
<dbReference type="Gene3D" id="3.30.70.1440">
    <property type="entry name" value="Multidrug efflux transporter AcrB pore domain"/>
    <property type="match status" value="1"/>
</dbReference>
<dbReference type="NCBIfam" id="TIGR00915">
    <property type="entry name" value="2A0602"/>
    <property type="match status" value="1"/>
</dbReference>
<dbReference type="PANTHER" id="PTHR32063">
    <property type="match status" value="1"/>
</dbReference>
<reference evidence="10" key="1">
    <citation type="journal article" date="2023" name="Nat. Microbiol.">
        <title>Enrichment and characterization of a nitric oxide-reducing microbial community in a continuous bioreactor.</title>
        <authorList>
            <person name="Garrido-Amador P."/>
            <person name="Stortenbeker N."/>
            <person name="Wessels H.J.C.T."/>
            <person name="Speth D.R."/>
            <person name="Garcia-Heredia I."/>
            <person name="Kartal B."/>
        </authorList>
    </citation>
    <scope>NUCLEOTIDE SEQUENCE</scope>
    <source>
        <strain evidence="10">MAG1</strain>
    </source>
</reference>
<dbReference type="FunFam" id="3.30.70.1430:FF:000002">
    <property type="entry name" value="Efflux pump membrane transporter"/>
    <property type="match status" value="1"/>
</dbReference>
<comment type="similarity">
    <text evidence="2 9">Belongs to the resistance-nodulation-cell division (RND) (TC 2.A.6) family.</text>
</comment>
<feature type="transmembrane region" description="Helical" evidence="9">
    <location>
        <begin position="997"/>
        <end position="1023"/>
    </location>
</feature>
<evidence type="ECO:0000256" key="8">
    <source>
        <dbReference type="ARBA" id="ARBA00023136"/>
    </source>
</evidence>
<feature type="transmembrane region" description="Helical" evidence="9">
    <location>
        <begin position="540"/>
        <end position="557"/>
    </location>
</feature>
<evidence type="ECO:0000256" key="9">
    <source>
        <dbReference type="RuleBase" id="RU364070"/>
    </source>
</evidence>
<dbReference type="InterPro" id="IPR027463">
    <property type="entry name" value="AcrB_DN_DC_subdom"/>
</dbReference>
<comment type="subcellular location">
    <subcellularLocation>
        <location evidence="1 9">Cell inner membrane</location>
        <topology evidence="1 9">Multi-pass membrane protein</topology>
    </subcellularLocation>
</comment>
<evidence type="ECO:0000256" key="2">
    <source>
        <dbReference type="ARBA" id="ARBA00010942"/>
    </source>
</evidence>
<dbReference type="NCBIfam" id="NF000282">
    <property type="entry name" value="RND_permease_1"/>
    <property type="match status" value="1"/>
</dbReference>
<gene>
    <name evidence="10" type="ORF">OHM77_08105</name>
</gene>
<dbReference type="Gene3D" id="3.30.2090.10">
    <property type="entry name" value="Multidrug efflux transporter AcrB TolC docking domain, DN and DC subdomains"/>
    <property type="match status" value="2"/>
</dbReference>
<sequence>MAQFFIDRPVFAWVIAIVIVLAGSLALKKLPVSQYPAVAPPSIAFNITYPGASSQVIEDTVTALIEQEMNGIEHLLYMEAASELGTGTLTLTFEPGTNIDNASVEAQNRYKRIEARLPEDVRRLGVPVTKPQRNYLMFVSLYSPDKSLDNVALGSYAAASVLDQIRRVKGVGEAVLFGTEYSMRVWLKPEKLHAYNLSPGDVTSAVRAQNVQMATGELGQAPAGSGQQFNAVIVTRGRLQTPEEFGEVIVRALPDGSTVRLRDVARIELGAENYNVFARMDGQPAAAIAVRVAPDGNALEVARAVKGRMAELSRYFPQGIAWEVPYDTSRFVDISISEVIFTLGEAMILVFLVMYLFLENFRATLIPAVVVPVSLMGALSGLYILGYSINVLTLFAMVLAIGIVVDDAIVVVENVERIMAEEGLPPREATRKAMGQIFAAVIGITLVLCAVFVPMAFFGGSVGAIYRQFSVTLVLTMLFSALMALTLTPAMCATLLRHAPAGEPMSGNGFFGGFNRFFVRTVAGYRSGVRRVLGRTGRWLVVYAALVVAAGLLFARLPGSFLPEEDQGYFISMIQLPAGATQERTLEVLKRVEDFYLKQPEVHHVIGVVGFSFFGRGQNAALAFVRLKDWDERKGPESGAAALVRKANMALFRIKQAMIFAVNVPPIPELGAVGGFDFRLQDRSGQGREKLMEARNMVLGQASKHPALAGVRPEGQEPGPQLMLDIDRAKARALSIDLGSLNETLQSVLGVAYVNDFVRQGRILRVQMQAEAGLRSSPEEILRLPVRNSRGEMIPLAEVAKPRWIVGLPKLDRYNGNPSVKLSGSPAPGHSTGEAMAVMEEIAARLPPGFGFDWSGTSFEERLSGTQAPFLYALSLVVVFLALAALYESWAVPFAVILVVPLGVLGAVLAVTLRGLPNDVFFKVGLIATIGLSSKNAILIIEFARKLHEDGMDLLEATLEACRLRFRPILMTSLAFILGVLPLAISSGAGAQSRHAIGTGVMGGMIGATVLAVFLVPVFFVVVRRIFPGKPREEHRHA</sequence>
<dbReference type="GO" id="GO:0042910">
    <property type="term" value="F:xenobiotic transmembrane transporter activity"/>
    <property type="evidence" value="ECO:0007669"/>
    <property type="project" value="TreeGrafter"/>
</dbReference>
<feature type="transmembrane region" description="Helical" evidence="9">
    <location>
        <begin position="391"/>
        <end position="412"/>
    </location>
</feature>
<dbReference type="Gene3D" id="3.30.70.1430">
    <property type="entry name" value="Multidrug efflux transporter AcrB pore domain"/>
    <property type="match status" value="2"/>
</dbReference>
<dbReference type="Pfam" id="PF00873">
    <property type="entry name" value="ACR_tran"/>
    <property type="match status" value="1"/>
</dbReference>
<keyword evidence="7 9" id="KW-1133">Transmembrane helix</keyword>
<accession>A0AA49FNA8</accession>
<dbReference type="FunFam" id="3.30.2090.10:FF:000001">
    <property type="entry name" value="Efflux pump membrane transporter"/>
    <property type="match status" value="1"/>
</dbReference>
<dbReference type="GO" id="GO:0009636">
    <property type="term" value="P:response to toxic substance"/>
    <property type="evidence" value="ECO:0007669"/>
    <property type="project" value="UniProtKB-ARBA"/>
</dbReference>
<dbReference type="FunFam" id="1.20.1640.10:FF:000001">
    <property type="entry name" value="Efflux pump membrane transporter"/>
    <property type="match status" value="1"/>
</dbReference>
<feature type="transmembrane region" description="Helical" evidence="9">
    <location>
        <begin position="964"/>
        <end position="985"/>
    </location>
</feature>
<keyword evidence="6 9" id="KW-0812">Transmembrane</keyword>
<keyword evidence="4" id="KW-1003">Cell membrane</keyword>
<evidence type="ECO:0000256" key="4">
    <source>
        <dbReference type="ARBA" id="ARBA00022475"/>
    </source>
</evidence>
<dbReference type="PRINTS" id="PR00702">
    <property type="entry name" value="ACRIFLAVINRP"/>
</dbReference>
<feature type="transmembrane region" description="Helical" evidence="9">
    <location>
        <begin position="339"/>
        <end position="358"/>
    </location>
</feature>
<dbReference type="KEGG" id="npv:OHM77_08105"/>
<keyword evidence="3 9" id="KW-0813">Transport</keyword>
<feature type="transmembrane region" description="Helical" evidence="9">
    <location>
        <begin position="433"/>
        <end position="457"/>
    </location>
</feature>
<dbReference type="Proteomes" id="UP001234916">
    <property type="component" value="Chromosome"/>
</dbReference>
<dbReference type="Gene3D" id="1.20.1640.10">
    <property type="entry name" value="Multidrug efflux transporter AcrB transmembrane domain"/>
    <property type="match status" value="2"/>
</dbReference>
<evidence type="ECO:0000256" key="3">
    <source>
        <dbReference type="ARBA" id="ARBA00022448"/>
    </source>
</evidence>
<feature type="transmembrane region" description="Helical" evidence="9">
    <location>
        <begin position="870"/>
        <end position="887"/>
    </location>
</feature>
<dbReference type="SUPFAM" id="SSF82714">
    <property type="entry name" value="Multidrug efflux transporter AcrB TolC docking domain, DN and DC subdomains"/>
    <property type="match status" value="2"/>
</dbReference>
<dbReference type="EMBL" id="CP107246">
    <property type="protein sequence ID" value="WIM07053.1"/>
    <property type="molecule type" value="Genomic_DNA"/>
</dbReference>